<evidence type="ECO:0000259" key="1">
    <source>
        <dbReference type="Pfam" id="PF00534"/>
    </source>
</evidence>
<sequence>MVGRKLLVEGWRGINHSYAMVNQWQILELLRRGLTIRFLDTPFFRQEWNSRNNSGGFDPAQTTAISELRAPDSDEPVDVTFRIAYPYDFSAARSGRLFVFGTSEDGVLDGMVRDGLDIAQARDNGVHVVTPSAWSQQGFLAYGFEPEEVSVVPHGIDPAIFRPAAPGDRQRLRSMLRFGPDDFVLLSLGSMSRNKGVDLLLRAYAALKPKHPRLRLALKDSADLYGWQGQGILRTLMAGPHAAAFTEAVLRDIAFISRNLNIRQMQALYVAADCYVSAYRCEGFNMPPLEAAACGVPIIVTRGGATDTYFDPCLGQTIESRIIEDGPRRALEPDLDALIACIEAAIAAPQATGGAAGSRLVHDRFSWRAVCDTLQDVLFEAC</sequence>
<comment type="caution">
    <text evidence="2">The sequence shown here is derived from an EMBL/GenBank/DDBJ whole genome shotgun (WGS) entry which is preliminary data.</text>
</comment>
<feature type="domain" description="Glycosyl transferase family 1" evidence="1">
    <location>
        <begin position="169"/>
        <end position="306"/>
    </location>
</feature>
<evidence type="ECO:0000313" key="3">
    <source>
        <dbReference type="Proteomes" id="UP001196565"/>
    </source>
</evidence>
<dbReference type="InterPro" id="IPR001296">
    <property type="entry name" value="Glyco_trans_1"/>
</dbReference>
<evidence type="ECO:0000313" key="2">
    <source>
        <dbReference type="EMBL" id="MBW6399803.1"/>
    </source>
</evidence>
<proteinExistence type="predicted"/>
<protein>
    <submittedName>
        <fullName evidence="2">Glycosyltransferase family 4 protein</fullName>
    </submittedName>
</protein>
<dbReference type="Gene3D" id="3.40.50.2000">
    <property type="entry name" value="Glycogen Phosphorylase B"/>
    <property type="match status" value="1"/>
</dbReference>
<dbReference type="SUPFAM" id="SSF53756">
    <property type="entry name" value="UDP-Glycosyltransferase/glycogen phosphorylase"/>
    <property type="match status" value="1"/>
</dbReference>
<reference evidence="2 3" key="1">
    <citation type="submission" date="2021-07" db="EMBL/GenBank/DDBJ databases">
        <authorList>
            <person name="So Y."/>
        </authorList>
    </citation>
    <scope>NUCLEOTIDE SEQUENCE [LARGE SCALE GENOMIC DNA]</scope>
    <source>
        <strain evidence="2 3">HJA6</strain>
    </source>
</reference>
<organism evidence="2 3">
    <name type="scientific">Roseomonas alba</name>
    <dbReference type="NCBI Taxonomy" id="2846776"/>
    <lineage>
        <taxon>Bacteria</taxon>
        <taxon>Pseudomonadati</taxon>
        <taxon>Pseudomonadota</taxon>
        <taxon>Alphaproteobacteria</taxon>
        <taxon>Acetobacterales</taxon>
        <taxon>Roseomonadaceae</taxon>
        <taxon>Roseomonas</taxon>
    </lineage>
</organism>
<dbReference type="EMBL" id="JAHYBZ010000006">
    <property type="protein sequence ID" value="MBW6399803.1"/>
    <property type="molecule type" value="Genomic_DNA"/>
</dbReference>
<gene>
    <name evidence="2" type="ORF">KPL78_18235</name>
</gene>
<dbReference type="RefSeq" id="WP_219764397.1">
    <property type="nucleotide sequence ID" value="NZ_JAHYBZ010000006.1"/>
</dbReference>
<name>A0ABS7ACA7_9PROT</name>
<dbReference type="Pfam" id="PF00534">
    <property type="entry name" value="Glycos_transf_1"/>
    <property type="match status" value="1"/>
</dbReference>
<dbReference type="PANTHER" id="PTHR46656:SF3">
    <property type="entry name" value="PUTATIVE-RELATED"/>
    <property type="match status" value="1"/>
</dbReference>
<dbReference type="PANTHER" id="PTHR46656">
    <property type="entry name" value="PUTATIVE-RELATED"/>
    <property type="match status" value="1"/>
</dbReference>
<dbReference type="Proteomes" id="UP001196565">
    <property type="component" value="Unassembled WGS sequence"/>
</dbReference>
<keyword evidence="3" id="KW-1185">Reference proteome</keyword>
<accession>A0ABS7ACA7</accession>
<dbReference type="CDD" id="cd03801">
    <property type="entry name" value="GT4_PimA-like"/>
    <property type="match status" value="1"/>
</dbReference>